<reference evidence="1" key="1">
    <citation type="submission" date="2021-02" db="EMBL/GenBank/DDBJ databases">
        <authorList>
            <person name="Nowell W R."/>
        </authorList>
    </citation>
    <scope>NUCLEOTIDE SEQUENCE</scope>
</reference>
<dbReference type="EMBL" id="CAJOBJ010280666">
    <property type="protein sequence ID" value="CAF5143534.1"/>
    <property type="molecule type" value="Genomic_DNA"/>
</dbReference>
<sequence>ASCYVLETIPNLFIIMSNHISDRNESILKRLIFHKSLLNELNMFFEEIASNGKYLQDPQIKSLDNIFRATQRLEKSCLDNQIDPLLTKLFENIAKCICSPSFIEIFIHSTTQENDNVGQRFPLHACTDYIHSHSADQQHKQCLLDIRRSLDRPFSQWLTQQSSSFPLWNHRMAAILRQLCFILTLSIQLNRYINLNKETFDYYCHLIESFVNILYSIIQIENTIHNKLALSLMGTLTSDLYTMTLSIQLEKYIKNKYVTLLMLKLANIENSFTNYNSTRYKKYKIIDDSNQALRFHNLLRCLKNLIQCDQVKDQLTKQMEFHYFFVV</sequence>
<proteinExistence type="predicted"/>
<accession>A0A8S3FWM2</accession>
<dbReference type="AlphaFoldDB" id="A0A8S3FWM2"/>
<organism evidence="1 2">
    <name type="scientific">Rotaria magnacalcarata</name>
    <dbReference type="NCBI Taxonomy" id="392030"/>
    <lineage>
        <taxon>Eukaryota</taxon>
        <taxon>Metazoa</taxon>
        <taxon>Spiralia</taxon>
        <taxon>Gnathifera</taxon>
        <taxon>Rotifera</taxon>
        <taxon>Eurotatoria</taxon>
        <taxon>Bdelloidea</taxon>
        <taxon>Philodinida</taxon>
        <taxon>Philodinidae</taxon>
        <taxon>Rotaria</taxon>
    </lineage>
</organism>
<gene>
    <name evidence="1" type="ORF">GIL414_LOCUS64629</name>
</gene>
<dbReference type="Proteomes" id="UP000681720">
    <property type="component" value="Unassembled WGS sequence"/>
</dbReference>
<comment type="caution">
    <text evidence="1">The sequence shown here is derived from an EMBL/GenBank/DDBJ whole genome shotgun (WGS) entry which is preliminary data.</text>
</comment>
<name>A0A8S3FWM2_9BILA</name>
<evidence type="ECO:0000313" key="2">
    <source>
        <dbReference type="Proteomes" id="UP000681720"/>
    </source>
</evidence>
<evidence type="ECO:0000313" key="1">
    <source>
        <dbReference type="EMBL" id="CAF5143534.1"/>
    </source>
</evidence>
<feature type="non-terminal residue" evidence="1">
    <location>
        <position position="1"/>
    </location>
</feature>
<protein>
    <submittedName>
        <fullName evidence="1">Uncharacterized protein</fullName>
    </submittedName>
</protein>